<keyword evidence="8 13" id="KW-0238">DNA-binding</keyword>
<dbReference type="CDD" id="cd00984">
    <property type="entry name" value="DnaB_C"/>
    <property type="match status" value="1"/>
</dbReference>
<dbReference type="Gene3D" id="3.40.50.300">
    <property type="entry name" value="P-loop containing nucleotide triphosphate hydrolases"/>
    <property type="match status" value="1"/>
</dbReference>
<protein>
    <recommendedName>
        <fullName evidence="12 13">Replicative DNA helicase</fullName>
        <ecNumber evidence="12 13">5.6.2.3</ecNumber>
    </recommendedName>
</protein>
<reference evidence="15" key="1">
    <citation type="submission" date="2022-10" db="EMBL/GenBank/DDBJ databases">
        <title>Gaoshiqiia sediminis gen. nov., sp. nov., isolated from coastal sediment.</title>
        <authorList>
            <person name="Yu W.X."/>
            <person name="Mu D.S."/>
            <person name="Du J.Z."/>
            <person name="Liang Y.Q."/>
        </authorList>
    </citation>
    <scope>NUCLEOTIDE SEQUENCE</scope>
    <source>
        <strain evidence="15">A06</strain>
    </source>
</reference>
<comment type="catalytic activity">
    <reaction evidence="11 13">
        <text>ATP + H2O = ADP + phosphate + H(+)</text>
        <dbReference type="Rhea" id="RHEA:13065"/>
        <dbReference type="ChEBI" id="CHEBI:15377"/>
        <dbReference type="ChEBI" id="CHEBI:15378"/>
        <dbReference type="ChEBI" id="CHEBI:30616"/>
        <dbReference type="ChEBI" id="CHEBI:43474"/>
        <dbReference type="ChEBI" id="CHEBI:456216"/>
        <dbReference type="EC" id="5.6.2.3"/>
    </reaction>
</comment>
<dbReference type="Pfam" id="PF03796">
    <property type="entry name" value="DnaB_C"/>
    <property type="match status" value="1"/>
</dbReference>
<dbReference type="FunFam" id="1.10.860.10:FF:000001">
    <property type="entry name" value="Replicative DNA helicase"/>
    <property type="match status" value="1"/>
</dbReference>
<dbReference type="AlphaFoldDB" id="A0AA41YA52"/>
<evidence type="ECO:0000256" key="6">
    <source>
        <dbReference type="ARBA" id="ARBA00022806"/>
    </source>
</evidence>
<dbReference type="GO" id="GO:0005829">
    <property type="term" value="C:cytosol"/>
    <property type="evidence" value="ECO:0007669"/>
    <property type="project" value="TreeGrafter"/>
</dbReference>
<evidence type="ECO:0000313" key="16">
    <source>
        <dbReference type="Proteomes" id="UP001163821"/>
    </source>
</evidence>
<dbReference type="InterPro" id="IPR036185">
    <property type="entry name" value="DNA_heli_DnaB-like_N_sf"/>
</dbReference>
<dbReference type="RefSeq" id="WP_282593391.1">
    <property type="nucleotide sequence ID" value="NZ_JAPAAF010000052.1"/>
</dbReference>
<dbReference type="EC" id="5.6.2.3" evidence="12 13"/>
<evidence type="ECO:0000259" key="14">
    <source>
        <dbReference type="PROSITE" id="PS51199"/>
    </source>
</evidence>
<feature type="domain" description="SF4 helicase" evidence="14">
    <location>
        <begin position="198"/>
        <end position="469"/>
    </location>
</feature>
<evidence type="ECO:0000256" key="1">
    <source>
        <dbReference type="ARBA" id="ARBA00008428"/>
    </source>
</evidence>
<dbReference type="GO" id="GO:0042802">
    <property type="term" value="F:identical protein binding"/>
    <property type="evidence" value="ECO:0007669"/>
    <property type="project" value="UniProtKB-ARBA"/>
</dbReference>
<name>A0AA41YA52_9BACT</name>
<keyword evidence="4 13" id="KW-0547">Nucleotide-binding</keyword>
<dbReference type="InterPro" id="IPR007694">
    <property type="entry name" value="DNA_helicase_DnaB-like_C"/>
</dbReference>
<dbReference type="GO" id="GO:1990077">
    <property type="term" value="C:primosome complex"/>
    <property type="evidence" value="ECO:0007669"/>
    <property type="project" value="UniProtKB-UniRule"/>
</dbReference>
<gene>
    <name evidence="15" type="primary">dnaB</name>
    <name evidence="15" type="ORF">N2K84_18860</name>
</gene>
<dbReference type="NCBIfam" id="TIGR00665">
    <property type="entry name" value="DnaB"/>
    <property type="match status" value="1"/>
</dbReference>
<dbReference type="FunFam" id="3.40.50.300:FF:000076">
    <property type="entry name" value="Replicative DNA helicase"/>
    <property type="match status" value="1"/>
</dbReference>
<dbReference type="EMBL" id="JAPAAF010000052">
    <property type="protein sequence ID" value="MCW0484800.1"/>
    <property type="molecule type" value="Genomic_DNA"/>
</dbReference>
<evidence type="ECO:0000313" key="15">
    <source>
        <dbReference type="EMBL" id="MCW0484800.1"/>
    </source>
</evidence>
<keyword evidence="7 13" id="KW-0067">ATP-binding</keyword>
<evidence type="ECO:0000256" key="8">
    <source>
        <dbReference type="ARBA" id="ARBA00023125"/>
    </source>
</evidence>
<evidence type="ECO:0000256" key="5">
    <source>
        <dbReference type="ARBA" id="ARBA00022801"/>
    </source>
</evidence>
<dbReference type="PANTHER" id="PTHR30153:SF2">
    <property type="entry name" value="REPLICATIVE DNA HELICASE"/>
    <property type="match status" value="1"/>
</dbReference>
<dbReference type="GO" id="GO:0043139">
    <property type="term" value="F:5'-3' DNA helicase activity"/>
    <property type="evidence" value="ECO:0007669"/>
    <property type="project" value="UniProtKB-EC"/>
</dbReference>
<dbReference type="GO" id="GO:0006269">
    <property type="term" value="P:DNA replication, synthesis of primer"/>
    <property type="evidence" value="ECO:0007669"/>
    <property type="project" value="UniProtKB-UniRule"/>
</dbReference>
<keyword evidence="9" id="KW-0413">Isomerase</keyword>
<evidence type="ECO:0000256" key="12">
    <source>
        <dbReference type="NCBIfam" id="TIGR00665"/>
    </source>
</evidence>
<proteinExistence type="inferred from homology"/>
<evidence type="ECO:0000256" key="10">
    <source>
        <dbReference type="ARBA" id="ARBA00044932"/>
    </source>
</evidence>
<evidence type="ECO:0000256" key="13">
    <source>
        <dbReference type="RuleBase" id="RU362085"/>
    </source>
</evidence>
<accession>A0AA41YA52</accession>
<dbReference type="Gene3D" id="1.10.860.10">
    <property type="entry name" value="DNAb Helicase, Chain A"/>
    <property type="match status" value="1"/>
</dbReference>
<evidence type="ECO:0000256" key="2">
    <source>
        <dbReference type="ARBA" id="ARBA00022515"/>
    </source>
</evidence>
<comment type="function">
    <text evidence="10 13">The main replicative DNA helicase, it participates in initiation and elongation during chromosome replication. Travels ahead of the DNA replisome, separating dsDNA into templates for DNA synthesis. A processive ATP-dependent 5'-3' DNA helicase it has DNA-dependent ATPase activity.</text>
</comment>
<dbReference type="InterPro" id="IPR016136">
    <property type="entry name" value="DNA_helicase_N/primase_C"/>
</dbReference>
<keyword evidence="2 13" id="KW-0639">Primosome</keyword>
<dbReference type="InterPro" id="IPR027417">
    <property type="entry name" value="P-loop_NTPase"/>
</dbReference>
<dbReference type="SUPFAM" id="SSF52540">
    <property type="entry name" value="P-loop containing nucleoside triphosphate hydrolases"/>
    <property type="match status" value="1"/>
</dbReference>
<keyword evidence="3 13" id="KW-0235">DNA replication</keyword>
<organism evidence="15 16">
    <name type="scientific">Gaoshiqia sediminis</name>
    <dbReference type="NCBI Taxonomy" id="2986998"/>
    <lineage>
        <taxon>Bacteria</taxon>
        <taxon>Pseudomonadati</taxon>
        <taxon>Bacteroidota</taxon>
        <taxon>Bacteroidia</taxon>
        <taxon>Marinilabiliales</taxon>
        <taxon>Prolixibacteraceae</taxon>
        <taxon>Gaoshiqia</taxon>
    </lineage>
</organism>
<dbReference type="PROSITE" id="PS51199">
    <property type="entry name" value="SF4_HELICASE"/>
    <property type="match status" value="1"/>
</dbReference>
<keyword evidence="6 13" id="KW-0347">Helicase</keyword>
<dbReference type="PANTHER" id="PTHR30153">
    <property type="entry name" value="REPLICATIVE DNA HELICASE DNAB"/>
    <property type="match status" value="1"/>
</dbReference>
<dbReference type="InterPro" id="IPR007693">
    <property type="entry name" value="DNA_helicase_DnaB-like_N"/>
</dbReference>
<evidence type="ECO:0000256" key="4">
    <source>
        <dbReference type="ARBA" id="ARBA00022741"/>
    </source>
</evidence>
<comment type="caution">
    <text evidence="15">The sequence shown here is derived from an EMBL/GenBank/DDBJ whole genome shotgun (WGS) entry which is preliminary data.</text>
</comment>
<dbReference type="GO" id="GO:0003677">
    <property type="term" value="F:DNA binding"/>
    <property type="evidence" value="ECO:0007669"/>
    <property type="project" value="UniProtKB-UniRule"/>
</dbReference>
<comment type="similarity">
    <text evidence="1 13">Belongs to the helicase family. DnaB subfamily.</text>
</comment>
<dbReference type="Proteomes" id="UP001163821">
    <property type="component" value="Unassembled WGS sequence"/>
</dbReference>
<dbReference type="InterPro" id="IPR007692">
    <property type="entry name" value="DNA_helicase_DnaB"/>
</dbReference>
<dbReference type="GO" id="GO:0016787">
    <property type="term" value="F:hydrolase activity"/>
    <property type="evidence" value="ECO:0007669"/>
    <property type="project" value="UniProtKB-KW"/>
</dbReference>
<evidence type="ECO:0000256" key="11">
    <source>
        <dbReference type="ARBA" id="ARBA00048954"/>
    </source>
</evidence>
<sequence>MAGERKNTRTNTKASPTIEQINAQYGKLPPQALDVEEAVLGALMLERDAYVSVADIIDTGSFYKEEHRKIFEAIKYLSTHEKPVDLLMVTQELKNRNELDEVGGPLYITQLTSRVASAAHIEFHARIIAQKYIQRELIRVSSEIQAKAYDTNMDVDDLIDFSETALFKVAEGNIKKETLPIKPILKEAAMLIEQASLREDGLSGVPSGFTALDRMTSGWQKTDLVIIAARPAMGKTAFVLSMARNMAVEHKKGVAVFSLEMSSVQLVNRLIAAETELGSEKIKNGRLADWEWEHFNRKLNVLEDAPMFIDDTPALSIFEFRAKCRRLKMQHDIGVVIVDYLQLMTAGDVGRGSREQEVSMISRSLKAIAKELDIPILALSQLSRAVESREGRRPQLSDLRESGAIEQDADLVLFIHRPEYYGITEDENGNSLLGVAEIIVAKHRNGSVGDVQLAFKKQQVKFCDLESVIPEEIGGGIVGQTFSSKMNADPGAPAMPANTGFETENVGSYGKPGSDFVPF</sequence>
<dbReference type="SUPFAM" id="SSF48024">
    <property type="entry name" value="N-terminal domain of DnaB helicase"/>
    <property type="match status" value="1"/>
</dbReference>
<keyword evidence="16" id="KW-1185">Reference proteome</keyword>
<evidence type="ECO:0000256" key="7">
    <source>
        <dbReference type="ARBA" id="ARBA00022840"/>
    </source>
</evidence>
<evidence type="ECO:0000256" key="3">
    <source>
        <dbReference type="ARBA" id="ARBA00022705"/>
    </source>
</evidence>
<evidence type="ECO:0000256" key="9">
    <source>
        <dbReference type="ARBA" id="ARBA00023235"/>
    </source>
</evidence>
<dbReference type="Pfam" id="PF00772">
    <property type="entry name" value="DnaB"/>
    <property type="match status" value="1"/>
</dbReference>
<dbReference type="GO" id="GO:0005524">
    <property type="term" value="F:ATP binding"/>
    <property type="evidence" value="ECO:0007669"/>
    <property type="project" value="UniProtKB-UniRule"/>
</dbReference>
<keyword evidence="5 13" id="KW-0378">Hydrolase</keyword>